<evidence type="ECO:0000313" key="2">
    <source>
        <dbReference type="EMBL" id="WIW95618.1"/>
    </source>
</evidence>
<evidence type="ECO:0000313" key="3">
    <source>
        <dbReference type="Proteomes" id="UP001231445"/>
    </source>
</evidence>
<keyword evidence="3" id="KW-1185">Reference proteome</keyword>
<feature type="domain" description="Nucleotide modification associated" evidence="1">
    <location>
        <begin position="10"/>
        <end position="229"/>
    </location>
</feature>
<dbReference type="Proteomes" id="UP001231445">
    <property type="component" value="Chromosome"/>
</dbReference>
<organism evidence="2 3">
    <name type="scientific">Altererythrobacter rubellus</name>
    <dbReference type="NCBI Taxonomy" id="2173831"/>
    <lineage>
        <taxon>Bacteria</taxon>
        <taxon>Pseudomonadati</taxon>
        <taxon>Pseudomonadota</taxon>
        <taxon>Alphaproteobacteria</taxon>
        <taxon>Sphingomonadales</taxon>
        <taxon>Erythrobacteraceae</taxon>
        <taxon>Altererythrobacter</taxon>
    </lineage>
</organism>
<reference evidence="2 3" key="1">
    <citation type="submission" date="2023-06" db="EMBL/GenBank/DDBJ databases">
        <title>Altererythrobacter rubellus NBRC 112769 genome.</title>
        <authorList>
            <person name="Zhang K."/>
        </authorList>
    </citation>
    <scope>NUCLEOTIDE SEQUENCE [LARGE SCALE GENOMIC DNA]</scope>
    <source>
        <strain evidence="2 3">NBRC 112769</strain>
    </source>
</reference>
<proteinExistence type="predicted"/>
<name>A0A9Y2F4Z2_9SPHN</name>
<dbReference type="RefSeq" id="WP_285975933.1">
    <property type="nucleotide sequence ID" value="NZ_CP127221.1"/>
</dbReference>
<accession>A0A9Y2F4Z2</accession>
<dbReference type="AlphaFoldDB" id="A0A9Y2F4Z2"/>
<dbReference type="EMBL" id="CP127221">
    <property type="protein sequence ID" value="WIW95618.1"/>
    <property type="molecule type" value="Genomic_DNA"/>
</dbReference>
<sequence length="250" mass="27211">MSRAAGAAMRIILSRKGFDSGSGGGPSPIVAGRPVTLPIPAGAASRTTYGDLGLGEHAARSSRGKLDADDPCHHDPMFTDAGECLFGQCGAAQTHLERQGVGLGDVFLFFGLFRDWDHGGKPHHRIFAYLEVEEVIPLADGPPQKLADLAHPHALAMHHKNDVIYRGPGVQASRACDALQLTVPGGPVTLWDRPEWLKRGGLSYHDRPDRWLRGGKLRSVARGQEFVADIGRRSAPREWLARILDEIRRK</sequence>
<gene>
    <name evidence="2" type="ORF">QQX03_00460</name>
</gene>
<evidence type="ECO:0000259" key="1">
    <source>
        <dbReference type="Pfam" id="PF18754"/>
    </source>
</evidence>
<dbReference type="KEGG" id="arue:QQX03_00460"/>
<dbReference type="Pfam" id="PF18754">
    <property type="entry name" value="Nmad3"/>
    <property type="match status" value="1"/>
</dbReference>
<protein>
    <recommendedName>
        <fullName evidence="1">Nucleotide modification associated domain-containing protein</fullName>
    </recommendedName>
</protein>
<dbReference type="InterPro" id="IPR041135">
    <property type="entry name" value="Nmad3"/>
</dbReference>